<dbReference type="SUPFAM" id="SSF48019">
    <property type="entry name" value="post-AAA+ oligomerization domain-like"/>
    <property type="match status" value="1"/>
</dbReference>
<evidence type="ECO:0000256" key="10">
    <source>
        <dbReference type="PIRNR" id="PIRNR036578"/>
    </source>
</evidence>
<organism evidence="13">
    <name type="scientific">Bartheletia paradoxa</name>
    <dbReference type="NCBI Taxonomy" id="669517"/>
    <lineage>
        <taxon>Eukaryota</taxon>
        <taxon>Fungi</taxon>
        <taxon>Dikarya</taxon>
        <taxon>Basidiomycota</taxon>
        <taxon>Agaricomycotina</taxon>
        <taxon>Bartheletiomycetes</taxon>
        <taxon>Bartheletiales</taxon>
        <taxon>Bartheletiaceae</taxon>
        <taxon>Bartheletia</taxon>
    </lineage>
</organism>
<dbReference type="GO" id="GO:0003689">
    <property type="term" value="F:DNA clamp loader activity"/>
    <property type="evidence" value="ECO:0007669"/>
    <property type="project" value="UniProtKB-UniRule"/>
</dbReference>
<protein>
    <recommendedName>
        <fullName evidence="3 10">Replication factor C subunit 1</fullName>
    </recommendedName>
</protein>
<evidence type="ECO:0000259" key="12">
    <source>
        <dbReference type="PROSITE" id="PS50172"/>
    </source>
</evidence>
<dbReference type="InterPro" id="IPR012178">
    <property type="entry name" value="RFC1"/>
</dbReference>
<evidence type="ECO:0000256" key="2">
    <source>
        <dbReference type="ARBA" id="ARBA00006116"/>
    </source>
</evidence>
<name>A0A2D0XHQ5_9BASI</name>
<feature type="compositionally biased region" description="Basic residues" evidence="11">
    <location>
        <begin position="905"/>
        <end position="927"/>
    </location>
</feature>
<dbReference type="PIRSF" id="PIRSF036578">
    <property type="entry name" value="RFC1"/>
    <property type="match status" value="1"/>
</dbReference>
<dbReference type="SMART" id="SM00292">
    <property type="entry name" value="BRCT"/>
    <property type="match status" value="1"/>
</dbReference>
<dbReference type="InterPro" id="IPR003959">
    <property type="entry name" value="ATPase_AAA_core"/>
</dbReference>
<dbReference type="AlphaFoldDB" id="A0A2D0XHQ5"/>
<evidence type="ECO:0000256" key="11">
    <source>
        <dbReference type="SAM" id="MobiDB-lite"/>
    </source>
</evidence>
<feature type="compositionally biased region" description="Low complexity" evidence="11">
    <location>
        <begin position="79"/>
        <end position="109"/>
    </location>
</feature>
<dbReference type="InterPro" id="IPR008921">
    <property type="entry name" value="DNA_pol3_clamp-load_cplx_C"/>
</dbReference>
<feature type="region of interest" description="Disordered" evidence="11">
    <location>
        <begin position="263"/>
        <end position="306"/>
    </location>
</feature>
<dbReference type="GO" id="GO:0005524">
    <property type="term" value="F:ATP binding"/>
    <property type="evidence" value="ECO:0007669"/>
    <property type="project" value="UniProtKB-UniRule"/>
</dbReference>
<feature type="compositionally biased region" description="Basic and acidic residues" evidence="11">
    <location>
        <begin position="221"/>
        <end position="230"/>
    </location>
</feature>
<dbReference type="InterPro" id="IPR001357">
    <property type="entry name" value="BRCT_dom"/>
</dbReference>
<dbReference type="Pfam" id="PF25361">
    <property type="entry name" value="AAA_lid_RFC1"/>
    <property type="match status" value="1"/>
</dbReference>
<comment type="subcellular location">
    <subcellularLocation>
        <location evidence="1 10">Nucleus</location>
    </subcellularLocation>
</comment>
<feature type="compositionally biased region" description="Acidic residues" evidence="11">
    <location>
        <begin position="867"/>
        <end position="896"/>
    </location>
</feature>
<keyword evidence="7 10" id="KW-0067">ATP-binding</keyword>
<dbReference type="GO" id="GO:0005663">
    <property type="term" value="C:DNA replication factor C complex"/>
    <property type="evidence" value="ECO:0007669"/>
    <property type="project" value="InterPro"/>
</dbReference>
<proteinExistence type="inferred from homology"/>
<dbReference type="GO" id="GO:0016887">
    <property type="term" value="F:ATP hydrolysis activity"/>
    <property type="evidence" value="ECO:0007669"/>
    <property type="project" value="InterPro"/>
</dbReference>
<gene>
    <name evidence="13" type="ORF">SPAR06058</name>
</gene>
<evidence type="ECO:0000256" key="9">
    <source>
        <dbReference type="ARBA" id="ARBA00023242"/>
    </source>
</evidence>
<dbReference type="FunFam" id="1.20.272.10:FF:000005">
    <property type="entry name" value="Replication factor C subunit 1"/>
    <property type="match status" value="1"/>
</dbReference>
<dbReference type="Gene3D" id="3.40.50.10190">
    <property type="entry name" value="BRCT domain"/>
    <property type="match status" value="1"/>
</dbReference>
<dbReference type="FunFam" id="3.40.50.10190:FF:000001">
    <property type="entry name" value="Replication factor C subunit 1"/>
    <property type="match status" value="1"/>
</dbReference>
<dbReference type="GO" id="GO:0006271">
    <property type="term" value="P:DNA strand elongation involved in DNA replication"/>
    <property type="evidence" value="ECO:0007669"/>
    <property type="project" value="UniProtKB-ARBA"/>
</dbReference>
<dbReference type="InterPro" id="IPR047854">
    <property type="entry name" value="RFC_lid"/>
</dbReference>
<comment type="similarity">
    <text evidence="2 10">Belongs to the activator 1 large subunit family.</text>
</comment>
<dbReference type="Gene3D" id="3.40.50.300">
    <property type="entry name" value="P-loop containing nucleotide triphosphate hydrolases"/>
    <property type="match status" value="1"/>
</dbReference>
<feature type="region of interest" description="Disordered" evidence="11">
    <location>
        <begin position="1"/>
        <end position="230"/>
    </location>
</feature>
<sequence>MAKEDKPAGKDIRSFFVPGFKAPPSDKAPAKPKPASSKVSNPSQKTKGVSTRKGLSEQGSGDDVAVKTSPPKNTPTPPSESTSKSKSLSSTPTSSATPTSKPGPSSGSKYFPTSGPGAAGSNKKQSIAIIDSDDDDEPVVQKRGKSATKRKANTLFHSSSDSEEEKPTPKAKVMTPTRKRVKRVDSDYEEEDVEKAEGRGRMDIDEEKEKPNKVTVKKASAKKEPAMKKEVAKKEVAKKEVAKKEVAKKEVVKKEVVKKEAIKKGAAKEGVAKEEVANEGKDEKPKFNYFATPKTGPTAPGSKEIPEGKPNCLAGLTFVFTGELESLAREEAADLAKRYGGRVTGAPSGATSYVILGTNAGPSKLSKIEKLKIPTLDEDGFLAGGENTKLWTVKYAPTSLKEICGNKGTVEKLKQWLEDWPKSLKSSFKKPGKDGMNVYRAILISGGPGIGKTTSAHLVAKLAGYTPVELNASDTRSKKLLEMELSETINNTTLDGYLTSGKKRTDGINLTDKSVLILDEVDGMSGGDRGGIGAINALIKKTKIPIICICNDRRSVKMKPFQSTTFNLAFKKPTVAELRSRLMSIAFREKLKVPGPVMDQLCAGANSDIRQILNMLSTWRLSRESMDFDEGKELSRVTEKNMILTPWTVMDRLFGSHLWAKTSKASLADKMELYFHDFSFMPLFVQENYLKFTPTNAANLQGQDKTLKTLELLTKAADAISDGDLVDAMIHGSQQHWSLMPLHAIHSCVRPAYSMHGMGGGFQGPNATSFPLWLGMNSKHGKLQRALGEIQIRMRLKTSGDMKEIHDWDSILELGVGDFEQEKILKKIPSAVKSAFTRKYNASAHPVPFSKGIEFGKGRMANAEEMPDQEDVLDAEDEIPVEEEPEPNSDDDVDEDGTVKDKMVKVRKPKATKGKAASKSKAAPKKK</sequence>
<dbReference type="CDD" id="cd18140">
    <property type="entry name" value="HLD_clamp_RFC"/>
    <property type="match status" value="1"/>
</dbReference>
<dbReference type="GO" id="GO:0005634">
    <property type="term" value="C:nucleus"/>
    <property type="evidence" value="ECO:0007669"/>
    <property type="project" value="UniProtKB-SubCell"/>
</dbReference>
<dbReference type="Gene3D" id="1.20.272.10">
    <property type="match status" value="1"/>
</dbReference>
<dbReference type="PANTHER" id="PTHR23389">
    <property type="entry name" value="CHROMOSOME TRANSMISSION FIDELITY FACTOR 18"/>
    <property type="match status" value="1"/>
</dbReference>
<dbReference type="Pfam" id="PF08519">
    <property type="entry name" value="RFC1"/>
    <property type="match status" value="2"/>
</dbReference>
<dbReference type="FunFam" id="1.10.8.60:FF:000021">
    <property type="entry name" value="Replication factor C subunit 1"/>
    <property type="match status" value="1"/>
</dbReference>
<dbReference type="GO" id="GO:0006281">
    <property type="term" value="P:DNA repair"/>
    <property type="evidence" value="ECO:0007669"/>
    <property type="project" value="InterPro"/>
</dbReference>
<keyword evidence="5 10" id="KW-0235">DNA replication</keyword>
<dbReference type="SUPFAM" id="SSF52113">
    <property type="entry name" value="BRCT domain"/>
    <property type="match status" value="1"/>
</dbReference>
<evidence type="ECO:0000256" key="7">
    <source>
        <dbReference type="ARBA" id="ARBA00022840"/>
    </source>
</evidence>
<dbReference type="Gene3D" id="1.10.8.60">
    <property type="match status" value="1"/>
</dbReference>
<feature type="domain" description="BRCT" evidence="12">
    <location>
        <begin position="308"/>
        <end position="382"/>
    </location>
</feature>
<dbReference type="PROSITE" id="PS50172">
    <property type="entry name" value="BRCT"/>
    <property type="match status" value="1"/>
</dbReference>
<dbReference type="InterPro" id="IPR003593">
    <property type="entry name" value="AAA+_ATPase"/>
</dbReference>
<evidence type="ECO:0000256" key="3">
    <source>
        <dbReference type="ARBA" id="ARBA00020401"/>
    </source>
</evidence>
<feature type="compositionally biased region" description="Basic and acidic residues" evidence="11">
    <location>
        <begin position="195"/>
        <end position="212"/>
    </location>
</feature>
<dbReference type="SMART" id="SM00382">
    <property type="entry name" value="AAA"/>
    <property type="match status" value="1"/>
</dbReference>
<dbReference type="InterPro" id="IPR036420">
    <property type="entry name" value="BRCT_dom_sf"/>
</dbReference>
<dbReference type="CDD" id="cd17752">
    <property type="entry name" value="BRCT_RFC1"/>
    <property type="match status" value="1"/>
</dbReference>
<keyword evidence="9 10" id="KW-0539">Nucleus</keyword>
<dbReference type="InterPro" id="IPR027417">
    <property type="entry name" value="P-loop_NTPase"/>
</dbReference>
<feature type="compositionally biased region" description="Basic and acidic residues" evidence="11">
    <location>
        <begin position="1"/>
        <end position="13"/>
    </location>
</feature>
<dbReference type="PANTHER" id="PTHR23389:SF6">
    <property type="entry name" value="REPLICATION FACTOR C SUBUNIT 1"/>
    <property type="match status" value="1"/>
</dbReference>
<dbReference type="Pfam" id="PF00533">
    <property type="entry name" value="BRCT"/>
    <property type="match status" value="1"/>
</dbReference>
<evidence type="ECO:0000256" key="6">
    <source>
        <dbReference type="ARBA" id="ARBA00022741"/>
    </source>
</evidence>
<dbReference type="SUPFAM" id="SSF52540">
    <property type="entry name" value="P-loop containing nucleoside triphosphate hydrolases"/>
    <property type="match status" value="1"/>
</dbReference>
<evidence type="ECO:0000313" key="13">
    <source>
        <dbReference type="EMBL" id="ASF90187.1"/>
    </source>
</evidence>
<evidence type="ECO:0000256" key="8">
    <source>
        <dbReference type="ARBA" id="ARBA00023125"/>
    </source>
</evidence>
<dbReference type="GO" id="GO:0003677">
    <property type="term" value="F:DNA binding"/>
    <property type="evidence" value="ECO:0007669"/>
    <property type="project" value="UniProtKB-KW"/>
</dbReference>
<accession>A0A2D0XHQ5</accession>
<dbReference type="InterPro" id="IPR013725">
    <property type="entry name" value="DNA_replication_fac_RFC1_C"/>
</dbReference>
<evidence type="ECO:0000256" key="4">
    <source>
        <dbReference type="ARBA" id="ARBA00022553"/>
    </source>
</evidence>
<keyword evidence="4" id="KW-0597">Phosphoprotein</keyword>
<feature type="compositionally biased region" description="Low complexity" evidence="11">
    <location>
        <begin position="22"/>
        <end position="43"/>
    </location>
</feature>
<keyword evidence="6 10" id="KW-0547">Nucleotide-binding</keyword>
<keyword evidence="8" id="KW-0238">DNA-binding</keyword>
<feature type="compositionally biased region" description="Basic and acidic residues" evidence="11">
    <location>
        <begin position="263"/>
        <end position="286"/>
    </location>
</feature>
<reference evidence="13" key="1">
    <citation type="submission" date="2016-10" db="EMBL/GenBank/DDBJ databases">
        <title>Phylogenomic data for the living fossil Bartheletia paradoxa suggests that the early evolutionary history of major basidiomycete lineages might not be bifurcate.</title>
        <authorList>
            <person name="Mishra B."/>
            <person name="Choi Y.-J."/>
            <person name="Bauer R."/>
            <person name="Thines M."/>
        </authorList>
    </citation>
    <scope>NUCLEOTIDE SEQUENCE</scope>
</reference>
<dbReference type="EMBL" id="KY000234">
    <property type="protein sequence ID" value="ASF90187.1"/>
    <property type="molecule type" value="Genomic_DNA"/>
</dbReference>
<dbReference type="Pfam" id="PF00004">
    <property type="entry name" value="AAA"/>
    <property type="match status" value="1"/>
</dbReference>
<evidence type="ECO:0000256" key="1">
    <source>
        <dbReference type="ARBA" id="ARBA00004123"/>
    </source>
</evidence>
<evidence type="ECO:0000256" key="5">
    <source>
        <dbReference type="ARBA" id="ARBA00022705"/>
    </source>
</evidence>
<feature type="region of interest" description="Disordered" evidence="11">
    <location>
        <begin position="867"/>
        <end position="927"/>
    </location>
</feature>
<feature type="compositionally biased region" description="Basic residues" evidence="11">
    <location>
        <begin position="142"/>
        <end position="152"/>
    </location>
</feature>
<dbReference type="FunFam" id="3.40.50.300:FF:000395">
    <property type="entry name" value="Replication factor C subunit 1"/>
    <property type="match status" value="1"/>
</dbReference>
<dbReference type="CDD" id="cd00009">
    <property type="entry name" value="AAA"/>
    <property type="match status" value="1"/>
</dbReference>